<name>A0A1M5DC52_9FLAO</name>
<proteinExistence type="predicted"/>
<accession>A0A1M5DC52</accession>
<dbReference type="Proteomes" id="UP000184108">
    <property type="component" value="Unassembled WGS sequence"/>
</dbReference>
<organism evidence="1 2">
    <name type="scientific">Chryseobacterium vrystaatense</name>
    <dbReference type="NCBI Taxonomy" id="307480"/>
    <lineage>
        <taxon>Bacteria</taxon>
        <taxon>Pseudomonadati</taxon>
        <taxon>Bacteroidota</taxon>
        <taxon>Flavobacteriia</taxon>
        <taxon>Flavobacteriales</taxon>
        <taxon>Weeksellaceae</taxon>
        <taxon>Chryseobacterium group</taxon>
        <taxon>Chryseobacterium</taxon>
    </lineage>
</organism>
<dbReference type="AlphaFoldDB" id="A0A1M5DC52"/>
<evidence type="ECO:0000313" key="1">
    <source>
        <dbReference type="EMBL" id="SHF64505.1"/>
    </source>
</evidence>
<dbReference type="EMBL" id="FQVE01000003">
    <property type="protein sequence ID" value="SHF64505.1"/>
    <property type="molecule type" value="Genomic_DNA"/>
</dbReference>
<reference evidence="2" key="1">
    <citation type="submission" date="2016-11" db="EMBL/GenBank/DDBJ databases">
        <authorList>
            <person name="Varghese N."/>
            <person name="Submissions S."/>
        </authorList>
    </citation>
    <scope>NUCLEOTIDE SEQUENCE [LARGE SCALE GENOMIC DNA]</scope>
    <source>
        <strain evidence="2">YR203</strain>
    </source>
</reference>
<evidence type="ECO:0000313" key="2">
    <source>
        <dbReference type="Proteomes" id="UP000184108"/>
    </source>
</evidence>
<gene>
    <name evidence="1" type="ORF">SAMN02787073_2550</name>
</gene>
<sequence length="66" mass="7896">MVVSYIYETVFFIEASHRNLSVQKHALECYNNKYSQIHVQPYRLYKSPFLKEAGNTAYFKKRPNYA</sequence>
<protein>
    <submittedName>
        <fullName evidence="1">Uncharacterized protein</fullName>
    </submittedName>
</protein>